<dbReference type="EMBL" id="JAUZQC010000003">
    <property type="protein sequence ID" value="KAK5874520.1"/>
    <property type="molecule type" value="Genomic_DNA"/>
</dbReference>
<name>A0AAN7Y6Q5_ELEMC</name>
<reference evidence="2 3" key="1">
    <citation type="journal article" date="2023" name="Genes (Basel)">
        <title>Chromosome-Level Genome Assembly and Circadian Gene Repertoire of the Patagonia Blennie Eleginops maclovinus-The Closest Ancestral Proxy of Antarctic Cryonotothenioids.</title>
        <authorList>
            <person name="Cheng C.C."/>
            <person name="Rivera-Colon A.G."/>
            <person name="Minhas B.F."/>
            <person name="Wilson L."/>
            <person name="Rayamajhi N."/>
            <person name="Vargas-Chacoff L."/>
            <person name="Catchen J.M."/>
        </authorList>
    </citation>
    <scope>NUCLEOTIDE SEQUENCE [LARGE SCALE GENOMIC DNA]</scope>
    <source>
        <strain evidence="2">JMC-PN-2008</strain>
    </source>
</reference>
<evidence type="ECO:0000313" key="3">
    <source>
        <dbReference type="Proteomes" id="UP001346869"/>
    </source>
</evidence>
<gene>
    <name evidence="2" type="ORF">PBY51_019459</name>
</gene>
<dbReference type="Proteomes" id="UP001346869">
    <property type="component" value="Unassembled WGS sequence"/>
</dbReference>
<evidence type="ECO:0000259" key="1">
    <source>
        <dbReference type="Pfam" id="PF08385"/>
    </source>
</evidence>
<dbReference type="InterPro" id="IPR013594">
    <property type="entry name" value="Dynein_heavy_tail"/>
</dbReference>
<dbReference type="AlphaFoldDB" id="A0AAN7Y6Q5"/>
<reference evidence="2 3" key="2">
    <citation type="journal article" date="2023" name="Mol. Biol. Evol.">
        <title>Genomics of Secondarily Temperate Adaptation in the Only Non-Antarctic Icefish.</title>
        <authorList>
            <person name="Rivera-Colon A.G."/>
            <person name="Rayamajhi N."/>
            <person name="Minhas B.F."/>
            <person name="Madrigal G."/>
            <person name="Bilyk K.T."/>
            <person name="Yoon V."/>
            <person name="Hune M."/>
            <person name="Gregory S."/>
            <person name="Cheng C.H.C."/>
            <person name="Catchen J.M."/>
        </authorList>
    </citation>
    <scope>NUCLEOTIDE SEQUENCE [LARGE SCALE GENOMIC DNA]</scope>
    <source>
        <strain evidence="2">JMC-PN-2008</strain>
    </source>
</reference>
<protein>
    <recommendedName>
        <fullName evidence="1">Dynein heavy chain tail domain-containing protein</fullName>
    </recommendedName>
</protein>
<evidence type="ECO:0000313" key="2">
    <source>
        <dbReference type="EMBL" id="KAK5874520.1"/>
    </source>
</evidence>
<keyword evidence="3" id="KW-1185">Reference proteome</keyword>
<comment type="caution">
    <text evidence="2">The sequence shown here is derived from an EMBL/GenBank/DDBJ whole genome shotgun (WGS) entry which is preliminary data.</text>
</comment>
<feature type="domain" description="Dynein heavy chain tail" evidence="1">
    <location>
        <begin position="2"/>
        <end position="83"/>
    </location>
</feature>
<organism evidence="2 3">
    <name type="scientific">Eleginops maclovinus</name>
    <name type="common">Patagonian blennie</name>
    <name type="synonym">Eleginus maclovinus</name>
    <dbReference type="NCBI Taxonomy" id="56733"/>
    <lineage>
        <taxon>Eukaryota</taxon>
        <taxon>Metazoa</taxon>
        <taxon>Chordata</taxon>
        <taxon>Craniata</taxon>
        <taxon>Vertebrata</taxon>
        <taxon>Euteleostomi</taxon>
        <taxon>Actinopterygii</taxon>
        <taxon>Neopterygii</taxon>
        <taxon>Teleostei</taxon>
        <taxon>Neoteleostei</taxon>
        <taxon>Acanthomorphata</taxon>
        <taxon>Eupercaria</taxon>
        <taxon>Perciformes</taxon>
        <taxon>Notothenioidei</taxon>
        <taxon>Eleginopidae</taxon>
        <taxon>Eleginops</taxon>
    </lineage>
</organism>
<accession>A0AAN7Y6Q5</accession>
<dbReference type="Pfam" id="PF08385">
    <property type="entry name" value="DHC_N1"/>
    <property type="match status" value="1"/>
</dbReference>
<sequence length="87" mass="10266">MVRDKLRENPDNRQFDFSENYIFGKFDAFCRRLEKIGDMASSLESLAALQHMKVEGIEKIYVRYQTIVSTTTSKTYDVLDHRKLEVK</sequence>
<proteinExistence type="predicted"/>